<dbReference type="InterPro" id="IPR001242">
    <property type="entry name" value="Condensation_dom"/>
</dbReference>
<dbReference type="Pfam" id="PF00550">
    <property type="entry name" value="PP-binding"/>
    <property type="match status" value="1"/>
</dbReference>
<dbReference type="Gene3D" id="3.30.559.10">
    <property type="entry name" value="Chloramphenicol acetyltransferase-like domain"/>
    <property type="match status" value="1"/>
</dbReference>
<dbReference type="InterPro" id="IPR036291">
    <property type="entry name" value="NAD(P)-bd_dom_sf"/>
</dbReference>
<dbReference type="InterPro" id="IPR049900">
    <property type="entry name" value="PKS_mFAS_DH"/>
</dbReference>
<evidence type="ECO:0000256" key="3">
    <source>
        <dbReference type="ARBA" id="ARBA00022679"/>
    </source>
</evidence>
<dbReference type="InterPro" id="IPR013968">
    <property type="entry name" value="PKS_KR"/>
</dbReference>
<dbReference type="Gene3D" id="3.40.47.10">
    <property type="match status" value="1"/>
</dbReference>
<dbReference type="InterPro" id="IPR001227">
    <property type="entry name" value="Ac_transferase_dom_sf"/>
</dbReference>
<evidence type="ECO:0000256" key="1">
    <source>
        <dbReference type="ARBA" id="ARBA00022450"/>
    </source>
</evidence>
<dbReference type="InterPro" id="IPR014043">
    <property type="entry name" value="Acyl_transferase_dom"/>
</dbReference>
<dbReference type="Gene3D" id="3.40.366.10">
    <property type="entry name" value="Malonyl-Coenzyme A Acyl Carrier Protein, domain 2"/>
    <property type="match status" value="1"/>
</dbReference>
<dbReference type="InterPro" id="IPR009081">
    <property type="entry name" value="PP-bd_ACP"/>
</dbReference>
<feature type="domain" description="PKS/mFAS DH" evidence="7">
    <location>
        <begin position="572"/>
        <end position="849"/>
    </location>
</feature>
<dbReference type="PANTHER" id="PTHR45681:SF8">
    <property type="entry name" value="CARRIER DOMAIN-CONTAINING PROTEIN"/>
    <property type="match status" value="1"/>
</dbReference>
<dbReference type="InterPro" id="IPR016035">
    <property type="entry name" value="Acyl_Trfase/lysoPLipase"/>
</dbReference>
<evidence type="ECO:0000259" key="5">
    <source>
        <dbReference type="PROSITE" id="PS50075"/>
    </source>
</evidence>
<dbReference type="Gene3D" id="3.30.559.30">
    <property type="entry name" value="Nonribosomal peptide synthetase, condensation domain"/>
    <property type="match status" value="1"/>
</dbReference>
<dbReference type="Pfam" id="PF16197">
    <property type="entry name" value="KAsynt_C_assoc"/>
    <property type="match status" value="1"/>
</dbReference>
<dbReference type="SUPFAM" id="SSF52777">
    <property type="entry name" value="CoA-dependent acyltransferases"/>
    <property type="match status" value="1"/>
</dbReference>
<name>V4CBP7_LOTGI</name>
<dbReference type="Pfam" id="PF14765">
    <property type="entry name" value="PS-DH"/>
    <property type="match status" value="1"/>
</dbReference>
<dbReference type="EMBL" id="KB201037">
    <property type="protein sequence ID" value="ESO99299.1"/>
    <property type="molecule type" value="Genomic_DNA"/>
</dbReference>
<dbReference type="OrthoDB" id="329835at2759"/>
<feature type="domain" description="Ketosynthase family 3 (KS3)" evidence="6">
    <location>
        <begin position="1"/>
        <end position="117"/>
    </location>
</feature>
<feature type="region of interest" description="N-terminal hotdog fold" evidence="4">
    <location>
        <begin position="572"/>
        <end position="691"/>
    </location>
</feature>
<dbReference type="InterPro" id="IPR023213">
    <property type="entry name" value="CAT-like_dom_sf"/>
</dbReference>
<dbReference type="InterPro" id="IPR057326">
    <property type="entry name" value="KR_dom"/>
</dbReference>
<evidence type="ECO:0000313" key="8">
    <source>
        <dbReference type="EMBL" id="ESO99299.1"/>
    </source>
</evidence>
<feature type="active site" description="Proton acceptor; for dehydratase activity" evidence="4">
    <location>
        <position position="606"/>
    </location>
</feature>
<sequence length="2294" mass="259409">TGTKAGDPVEVKALGTFFQTDENSTPKIIGSVKTNIGHLESAAGVAGLIKVILMHYHHQIVPSLHFERPSPEVPLEEFKFTVPVKSNQWPETERDFLRSSVNSFSFGGSNCHAIVTTPKNRCMRLFSGHDIPKVICISAIEPPALQRIKDAMCENAKDLQLADLSYTSIYRRDHYPCRLAVAGQNTAEVLQILEGTDVDKHVMVKYQPAKGKKYIFVFAGLGTNWQGMCQEMLKRFKVFRSTIEDISKYLERYANWNLMENLQNGFDLEDANIAPIMTFACEVALFVLVESFGINPDAIIGQSIGEVAAAFASGTVTLEQAVYIIYHRTRVQVQGTGGKMFVAKNIEIDKVEEILEKYESEANVSVYSSPMSCTISCDEDVVDKLKEDIKEVNTGCMFIDLNVTSAFHSHHMSKSADEMKSCAEIIGEEPKIDVFSTVSGVKAEEGDFITPQYWADNIRKPVKLYQAVLEAHDPTKYNIFVELGPRPILRAHLPSIFPDQVLFDSIPLMNVNDEINCITKTMASFYNYGKHLKWDNFDNTKANTVEYPKYKFNRIYNMYVPTPTQDRLNGVSSILKQHPMVKSKGTEKNVVKVVLDPTKIGSIYEHRVNGYVMVPGATYAEVGLGISALKSSTVSFREVTVAFRNPIIIFNRETRDLEAKLDITDDRTDFTVVEGNNVYCTGSIVLTFNQTYPVLNVEEIRSRCDISLPGKQIYSDLSMFGFSYGKAMTILQGAVKNEFEALIELKLNDLLKQEMDGTILHPAIIDSMLQSTIAIGSSNDDGTQVIPVNIEKLRVHGELKDDMLVYVQRSPSSTEVNIRFKLILCSLSGQPIASIESFTAKVIGQNDKLPQQIYFEQNWKLMPQSKQIEELMSEKFVTVSVKQRPSRDEEVNVVVPLTDNNKDIEKLRETLNEYRYVAIIINSDFDENYGGIEIQRAVTDYLLWLKVVVECINEVNEKHDIIRLLIAFYNTWTIDEMNTKSTIMIPDNIIHSSLWGGARSIQRELGTLATHLVDLRELEGTSDSEQLLIVFDKLASDWLHNGELLFTTEGVFGYQLRYMEESGSKIYPSITDTGDADFDLFSTSETEVKGVFKLYTRNTSLHEQPGSVLLNVTKLVFQDSSLFLPVFIADQEKANDDGWPVYCIETIGYRSMKPNELLVSCFPVPASNKVVVPTSCCMPLSSIPFYKPGLLSTLVSLWTLASSLKAREVIIIQPYKFSIHGILLGFCFAVQRTKFKAMTPQDFSKATKLEGKKVVCLSFVDQALVDDLMSKDSIKSFVSFSSLLPVNTATVLRTSAHRIDIKRINEHDMFSQPIIRKAIRGVTRVIKRWGKTIKNVLEQLTDEPNLQDPLQKLFAMTDIDLQEKSGFEVPIRLTPNRLLSKTSAYIVVGGLTGLGWQCVHWLATHQAGYVLIFNRRTPNEEDAASIEELSSSTSCTIECYSVDVVNLSSVTGAIRTFNKTYPDVPIKGVLHGAGVTRDSSLFKMTEEQMTECFNPKISGAWNLHQATMYMNLDFFILHSSITAILGTPGQSNYGVGNAFQDSLISVRKKMGLPVQSLNWGPLDMGMLEKGTEQDRARMMLLGMGFTFIGKNEIGDILEKIILSKRHQVVITEFDLEKLRDCLIAFNDYNTITKLNTILPKASFDPASVESDFAQLLKDCDPKDMLNVIESELTKLVSKILSVPEMLLSSDTRLIDAGLDSMFAMTLVNQIRKDINVKIPLNLLFDPDTSILFLSKFIEKEYCEGDTVSRTEEEDDPEDNFASFSEHKYLKAYNTDLYKALHLANEMYLGNIHNFINSTDQIKELIKKVLIRNPGATTIYDWPEGNTKPERTDITKSYLEIEKAVNIVEVAPDDPEIEKIFNKRKLDRFDLRSEGPVRFTWAMYETHMRLAMVFTHVSFDMMGVNLFLADFTSCLRRLCMTQSLNNLPQQMFLESPTPSNKILLNLLEAESEKLHDFWKGQFEKGVPMITTDLNKKYQPVDGTCSTAGNEFPQDLQEKCDTITKELGTTPFKLYITLYQLLLSIRSKSQRVMVNTVVDLRQFSAELLSKIECLVNPVPIFSEIPEPNTSFINFFKNNSETITHGLNNGLYPYDEMYKFASEEDKQNLNAHYVIANDYTMLKELDRQNKKGGMDLKISEEHDHSAYQSTLRVSTDKKTNTTYFKIFIGGSQSDNQDAEELLQDFTSMLEIVITNPDVSIHELREKFKPTLLGHFKKETWKGLDNVVAKFEKDPNNDLIVLIGKSVLKRKDIKEIYSAGNKQLQVLVIKSSKKQHRLIYDSEDKKMLRLMDKLQNFV</sequence>
<feature type="region of interest" description="C-terminal hotdog fold" evidence="4">
    <location>
        <begin position="705"/>
        <end position="849"/>
    </location>
</feature>
<dbReference type="Pfam" id="PF02801">
    <property type="entry name" value="Ketoacyl-synt_C"/>
    <property type="match status" value="1"/>
</dbReference>
<dbReference type="InterPro" id="IPR036736">
    <property type="entry name" value="ACP-like_sf"/>
</dbReference>
<organism evidence="8 9">
    <name type="scientific">Lottia gigantea</name>
    <name type="common">Giant owl limpet</name>
    <dbReference type="NCBI Taxonomy" id="225164"/>
    <lineage>
        <taxon>Eukaryota</taxon>
        <taxon>Metazoa</taxon>
        <taxon>Spiralia</taxon>
        <taxon>Lophotrochozoa</taxon>
        <taxon>Mollusca</taxon>
        <taxon>Gastropoda</taxon>
        <taxon>Patellogastropoda</taxon>
        <taxon>Lottioidea</taxon>
        <taxon>Lottiidae</taxon>
        <taxon>Lottia</taxon>
    </lineage>
</organism>
<keyword evidence="9" id="KW-1185">Reference proteome</keyword>
<dbReference type="HOGENOM" id="CLU_231034_0_0_1"/>
<dbReference type="SUPFAM" id="SSF51735">
    <property type="entry name" value="NAD(P)-binding Rossmann-fold domains"/>
    <property type="match status" value="1"/>
</dbReference>
<dbReference type="Pfam" id="PF00698">
    <property type="entry name" value="Acyl_transf_1"/>
    <property type="match status" value="1"/>
</dbReference>
<gene>
    <name evidence="8" type="ORF">LOTGIDRAFT_158379</name>
</gene>
<dbReference type="PROSITE" id="PS52019">
    <property type="entry name" value="PKS_MFAS_DH"/>
    <property type="match status" value="1"/>
</dbReference>
<dbReference type="CDD" id="cd00833">
    <property type="entry name" value="PKS"/>
    <property type="match status" value="1"/>
</dbReference>
<dbReference type="PROSITE" id="PS50075">
    <property type="entry name" value="CARRIER"/>
    <property type="match status" value="1"/>
</dbReference>
<feature type="active site" description="Proton donor; for dehydratase activity" evidence="4">
    <location>
        <position position="766"/>
    </location>
</feature>
<keyword evidence="3" id="KW-0808">Transferase</keyword>
<evidence type="ECO:0000256" key="4">
    <source>
        <dbReference type="PROSITE-ProRule" id="PRU01363"/>
    </source>
</evidence>
<dbReference type="RefSeq" id="XP_009049790.1">
    <property type="nucleotide sequence ID" value="XM_009051542.1"/>
</dbReference>
<dbReference type="Gene3D" id="1.10.1200.10">
    <property type="entry name" value="ACP-like"/>
    <property type="match status" value="1"/>
</dbReference>
<dbReference type="OMA" id="IINHCTG"/>
<dbReference type="SMART" id="SM00827">
    <property type="entry name" value="PKS_AT"/>
    <property type="match status" value="1"/>
</dbReference>
<dbReference type="PANTHER" id="PTHR45681">
    <property type="entry name" value="POLYKETIDE SYNTHASE 44-RELATED"/>
    <property type="match status" value="1"/>
</dbReference>
<dbReference type="InterPro" id="IPR032821">
    <property type="entry name" value="PKS_assoc"/>
</dbReference>
<evidence type="ECO:0000259" key="7">
    <source>
        <dbReference type="PROSITE" id="PS52019"/>
    </source>
</evidence>
<dbReference type="CTD" id="20237700"/>
<dbReference type="Pfam" id="PF08659">
    <property type="entry name" value="KR"/>
    <property type="match status" value="1"/>
</dbReference>
<dbReference type="InterPro" id="IPR042104">
    <property type="entry name" value="PKS_dehydratase_sf"/>
</dbReference>
<accession>V4CBP7</accession>
<dbReference type="InterPro" id="IPR050444">
    <property type="entry name" value="Polyketide_Synthase"/>
</dbReference>
<evidence type="ECO:0000313" key="9">
    <source>
        <dbReference type="Proteomes" id="UP000030746"/>
    </source>
</evidence>
<dbReference type="Gene3D" id="3.30.70.3290">
    <property type="match status" value="1"/>
</dbReference>
<dbReference type="KEGG" id="lgi:LOTGIDRAFT_158379"/>
<dbReference type="Gene3D" id="3.40.50.720">
    <property type="entry name" value="NAD(P)-binding Rossmann-like Domain"/>
    <property type="match status" value="1"/>
</dbReference>
<evidence type="ECO:0000256" key="2">
    <source>
        <dbReference type="ARBA" id="ARBA00022553"/>
    </source>
</evidence>
<feature type="domain" description="Carrier" evidence="5">
    <location>
        <begin position="1663"/>
        <end position="1741"/>
    </location>
</feature>
<keyword evidence="2" id="KW-0597">Phosphoprotein</keyword>
<dbReference type="InterPro" id="IPR014031">
    <property type="entry name" value="Ketoacyl_synth_C"/>
</dbReference>
<dbReference type="GeneID" id="20237700"/>
<dbReference type="InterPro" id="IPR049551">
    <property type="entry name" value="PKS_DH_C"/>
</dbReference>
<keyword evidence="1" id="KW-0596">Phosphopantetheine</keyword>
<reference evidence="8 9" key="1">
    <citation type="journal article" date="2013" name="Nature">
        <title>Insights into bilaterian evolution from three spiralian genomes.</title>
        <authorList>
            <person name="Simakov O."/>
            <person name="Marletaz F."/>
            <person name="Cho S.J."/>
            <person name="Edsinger-Gonzales E."/>
            <person name="Havlak P."/>
            <person name="Hellsten U."/>
            <person name="Kuo D.H."/>
            <person name="Larsson T."/>
            <person name="Lv J."/>
            <person name="Arendt D."/>
            <person name="Savage R."/>
            <person name="Osoegawa K."/>
            <person name="de Jong P."/>
            <person name="Grimwood J."/>
            <person name="Chapman J.A."/>
            <person name="Shapiro H."/>
            <person name="Aerts A."/>
            <person name="Otillar R.P."/>
            <person name="Terry A.Y."/>
            <person name="Boore J.L."/>
            <person name="Grigoriev I.V."/>
            <person name="Lindberg D.R."/>
            <person name="Seaver E.C."/>
            <person name="Weisblat D.A."/>
            <person name="Putnam N.H."/>
            <person name="Rokhsar D.S."/>
        </authorList>
    </citation>
    <scope>NUCLEOTIDE SEQUENCE [LARGE SCALE GENOMIC DNA]</scope>
</reference>
<dbReference type="SUPFAM" id="SSF47336">
    <property type="entry name" value="ACP-like"/>
    <property type="match status" value="1"/>
</dbReference>
<dbReference type="SMART" id="SM00822">
    <property type="entry name" value="PKS_KR"/>
    <property type="match status" value="1"/>
</dbReference>
<dbReference type="SUPFAM" id="SSF52151">
    <property type="entry name" value="FabD/lysophospholipase-like"/>
    <property type="match status" value="1"/>
</dbReference>
<dbReference type="Gene3D" id="3.10.129.110">
    <property type="entry name" value="Polyketide synthase dehydratase"/>
    <property type="match status" value="1"/>
</dbReference>
<dbReference type="Proteomes" id="UP000030746">
    <property type="component" value="Unassembled WGS sequence"/>
</dbReference>
<evidence type="ECO:0000259" key="6">
    <source>
        <dbReference type="PROSITE" id="PS52004"/>
    </source>
</evidence>
<dbReference type="InterPro" id="IPR016039">
    <property type="entry name" value="Thiolase-like"/>
</dbReference>
<protein>
    <submittedName>
        <fullName evidence="8">Uncharacterized protein</fullName>
    </submittedName>
</protein>
<dbReference type="PROSITE" id="PS52004">
    <property type="entry name" value="KS3_2"/>
    <property type="match status" value="1"/>
</dbReference>
<dbReference type="InterPro" id="IPR020841">
    <property type="entry name" value="PKS_Beta-ketoAc_synthase_dom"/>
</dbReference>
<dbReference type="GO" id="GO:0016746">
    <property type="term" value="F:acyltransferase activity"/>
    <property type="evidence" value="ECO:0007669"/>
    <property type="project" value="InterPro"/>
</dbReference>
<proteinExistence type="predicted"/>
<dbReference type="SUPFAM" id="SSF53901">
    <property type="entry name" value="Thiolase-like"/>
    <property type="match status" value="1"/>
</dbReference>
<feature type="non-terminal residue" evidence="8">
    <location>
        <position position="1"/>
    </location>
</feature>
<dbReference type="STRING" id="225164.V4CBP7"/>
<dbReference type="Pfam" id="PF00668">
    <property type="entry name" value="Condensation"/>
    <property type="match status" value="1"/>
</dbReference>